<evidence type="ECO:0000313" key="9">
    <source>
        <dbReference type="EMBL" id="OLS02175.1"/>
    </source>
</evidence>
<dbReference type="GO" id="GO:0005524">
    <property type="term" value="F:ATP binding"/>
    <property type="evidence" value="ECO:0007669"/>
    <property type="project" value="UniProtKB-UniRule"/>
</dbReference>
<keyword evidence="2 5" id="KW-0547">Nucleotide-binding</keyword>
<dbReference type="InterPro" id="IPR023660">
    <property type="entry name" value="Arg_Kinase"/>
</dbReference>
<dbReference type="CDD" id="cd07930">
    <property type="entry name" value="bacterial_phosphagen_kinase"/>
    <property type="match status" value="1"/>
</dbReference>
<dbReference type="InterPro" id="IPR014746">
    <property type="entry name" value="Gln_synth/guanido_kin_cat_dom"/>
</dbReference>
<dbReference type="PROSITE" id="PS00112">
    <property type="entry name" value="PHOSPHAGEN_KINASE"/>
    <property type="match status" value="1"/>
</dbReference>
<dbReference type="GO" id="GO:0005615">
    <property type="term" value="C:extracellular space"/>
    <property type="evidence" value="ECO:0007669"/>
    <property type="project" value="TreeGrafter"/>
</dbReference>
<keyword evidence="4 5" id="KW-0067">ATP-binding</keyword>
<dbReference type="InterPro" id="IPR000749">
    <property type="entry name" value="ATP-guanido_PTrfase"/>
</dbReference>
<dbReference type="AlphaFoldDB" id="A0A1U7M4G6"/>
<evidence type="ECO:0000256" key="1">
    <source>
        <dbReference type="ARBA" id="ARBA00022679"/>
    </source>
</evidence>
<feature type="short sequence motif" description="RDXXRA motif of the pArg binding pocket involved in allosteric regulation" evidence="5">
    <location>
        <begin position="325"/>
        <end position="330"/>
    </location>
</feature>
<keyword evidence="1 5" id="KW-0808">Transferase</keyword>
<dbReference type="Proteomes" id="UP000186112">
    <property type="component" value="Unassembled WGS sequence"/>
</dbReference>
<name>A0A1U7M4G6_TISCR</name>
<dbReference type="InterPro" id="IPR022414">
    <property type="entry name" value="ATP-guanido_PTrfase_cat"/>
</dbReference>
<accession>A0A1U7M4G6</accession>
<comment type="function">
    <text evidence="5">Catalyzes the specific phosphorylation of arginine residues in proteins.</text>
</comment>
<comment type="activity regulation">
    <text evidence="5">Appears to be allosterically activated by the binding of pArg-containing polypeptides to the pArg-binding pocket localized in the C-terminal domain of McsB.</text>
</comment>
<keyword evidence="5" id="KW-0021">Allosteric enzyme</keyword>
<dbReference type="Gene3D" id="3.30.590.10">
    <property type="entry name" value="Glutamine synthetase/guanido kinase, catalytic domain"/>
    <property type="match status" value="1"/>
</dbReference>
<evidence type="ECO:0000313" key="10">
    <source>
        <dbReference type="Proteomes" id="UP000186112"/>
    </source>
</evidence>
<dbReference type="EC" id="2.7.14.1" evidence="5"/>
<comment type="catalytic activity">
    <reaction evidence="5">
        <text>L-arginyl-[protein] + ATP = N(omega)-phospho-L-arginyl-[protein] + ADP + H(+)</text>
        <dbReference type="Rhea" id="RHEA:43384"/>
        <dbReference type="Rhea" id="RHEA-COMP:10532"/>
        <dbReference type="Rhea" id="RHEA-COMP:10533"/>
        <dbReference type="ChEBI" id="CHEBI:15378"/>
        <dbReference type="ChEBI" id="CHEBI:29965"/>
        <dbReference type="ChEBI" id="CHEBI:30616"/>
        <dbReference type="ChEBI" id="CHEBI:83226"/>
        <dbReference type="ChEBI" id="CHEBI:456216"/>
        <dbReference type="EC" id="2.7.14.1"/>
    </reaction>
</comment>
<feature type="domain" description="Phosphagen kinase C-terminal" evidence="8">
    <location>
        <begin position="14"/>
        <end position="242"/>
    </location>
</feature>
<evidence type="ECO:0000259" key="8">
    <source>
        <dbReference type="PROSITE" id="PS51510"/>
    </source>
</evidence>
<dbReference type="GO" id="GO:1990424">
    <property type="term" value="F:protein arginine kinase activity"/>
    <property type="evidence" value="ECO:0007669"/>
    <property type="project" value="UniProtKB-EC"/>
</dbReference>
<dbReference type="SUPFAM" id="SSF55931">
    <property type="entry name" value="Glutamine synthetase/guanido kinase"/>
    <property type="match status" value="1"/>
</dbReference>
<organism evidence="9 10">
    <name type="scientific">Tissierella creatinophila DSM 6911</name>
    <dbReference type="NCBI Taxonomy" id="1123403"/>
    <lineage>
        <taxon>Bacteria</taxon>
        <taxon>Bacillati</taxon>
        <taxon>Bacillota</taxon>
        <taxon>Tissierellia</taxon>
        <taxon>Tissierellales</taxon>
        <taxon>Tissierellaceae</taxon>
        <taxon>Tissierella</taxon>
    </lineage>
</organism>
<evidence type="ECO:0000256" key="2">
    <source>
        <dbReference type="ARBA" id="ARBA00022741"/>
    </source>
</evidence>
<dbReference type="GO" id="GO:0004111">
    <property type="term" value="F:creatine kinase activity"/>
    <property type="evidence" value="ECO:0007669"/>
    <property type="project" value="InterPro"/>
</dbReference>
<evidence type="ECO:0000256" key="4">
    <source>
        <dbReference type="ARBA" id="ARBA00022840"/>
    </source>
</evidence>
<evidence type="ECO:0000256" key="3">
    <source>
        <dbReference type="ARBA" id="ARBA00022777"/>
    </source>
</evidence>
<dbReference type="RefSeq" id="WP_075727608.1">
    <property type="nucleotide sequence ID" value="NZ_LTDM01000043.1"/>
</dbReference>
<comment type="similarity">
    <text evidence="5 6 7">Belongs to the ATP:guanido phosphotransferase family.</text>
</comment>
<feature type="binding site" evidence="5 6">
    <location>
        <position position="113"/>
    </location>
    <ligand>
        <name>ATP</name>
        <dbReference type="ChEBI" id="CHEBI:30616"/>
    </ligand>
</feature>
<dbReference type="OrthoDB" id="9791353at2"/>
<dbReference type="Pfam" id="PF00217">
    <property type="entry name" value="ATP-gua_Ptrans"/>
    <property type="match status" value="1"/>
</dbReference>
<dbReference type="PANTHER" id="PTHR11547:SF38">
    <property type="entry name" value="ARGININE KINASE 1-RELATED"/>
    <property type="match status" value="1"/>
</dbReference>
<feature type="binding site" evidence="5 6">
    <location>
        <begin position="17"/>
        <end position="21"/>
    </location>
    <ligand>
        <name>ATP</name>
        <dbReference type="ChEBI" id="CHEBI:30616"/>
    </ligand>
</feature>
<evidence type="ECO:0000256" key="7">
    <source>
        <dbReference type="RuleBase" id="RU000505"/>
    </source>
</evidence>
<sequence>MTQWLDEIGEEEDIVISTRVRVARNLSKYKFPEYMSISESDNLTDDVLNRVKKEESDEYKFKRLRDLNKLEQRVYVEDHLISPSILKNENIGSFLLRKDEKATIMINEEDHLRIQTLFPGLNLEKAWELCSSIDDFLEEELKYAYDSDLGYLTACPTNVGTGLRASVMLHLPCVSMTGSISVIIEGLRKIGLTARGLYGEGSEALGFLYQISNQITLGDTEEEIINKLDKVVHQILTRERNTRKYLTSNRLVEMENKVYRSLGILKYSRILSSTEAMEHLSNIRMGETMNILKNKELSSAIKLMIDIQPANIQKKLNKEMNSKERDIERARMMREFTLGVEV</sequence>
<dbReference type="PROSITE" id="PS51510">
    <property type="entry name" value="PHOSPHAGEN_KINASE_C"/>
    <property type="match status" value="1"/>
</dbReference>
<gene>
    <name evidence="5" type="primary">mcsB</name>
    <name evidence="9" type="ORF">TICRE_19940</name>
</gene>
<feature type="binding site" evidence="5 6">
    <location>
        <position position="79"/>
    </location>
    <ligand>
        <name>ATP</name>
        <dbReference type="ChEBI" id="CHEBI:30616"/>
    </ligand>
</feature>
<feature type="binding site" evidence="5 6">
    <location>
        <begin position="195"/>
        <end position="200"/>
    </location>
    <ligand>
        <name>ATP</name>
        <dbReference type="ChEBI" id="CHEBI:30616"/>
    </ligand>
</feature>
<evidence type="ECO:0000256" key="5">
    <source>
        <dbReference type="HAMAP-Rule" id="MF_00602"/>
    </source>
</evidence>
<keyword evidence="10" id="KW-1185">Reference proteome</keyword>
<keyword evidence="3 5" id="KW-0418">Kinase</keyword>
<reference evidence="9 10" key="1">
    <citation type="submission" date="2016-02" db="EMBL/GenBank/DDBJ databases">
        <title>Genome sequence of Tissierella creatinophila DSM 6911.</title>
        <authorList>
            <person name="Poehlein A."/>
            <person name="Daniel R."/>
        </authorList>
    </citation>
    <scope>NUCLEOTIDE SEQUENCE [LARGE SCALE GENOMIC DNA]</scope>
    <source>
        <strain evidence="9 10">DSM 6911</strain>
    </source>
</reference>
<proteinExistence type="inferred from homology"/>
<dbReference type="InterPro" id="IPR022415">
    <property type="entry name" value="ATP-guanido_PTrfase_AS"/>
</dbReference>
<comment type="caution">
    <text evidence="9">The sequence shown here is derived from an EMBL/GenBank/DDBJ whole genome shotgun (WGS) entry which is preliminary data.</text>
</comment>
<dbReference type="GO" id="GO:0046314">
    <property type="term" value="P:phosphocreatine biosynthetic process"/>
    <property type="evidence" value="ECO:0007669"/>
    <property type="project" value="InterPro"/>
</dbReference>
<dbReference type="HAMAP" id="MF_00602">
    <property type="entry name" value="Prot_Arg_kinase"/>
    <property type="match status" value="1"/>
</dbReference>
<feature type="binding site" evidence="5 6">
    <location>
        <begin position="164"/>
        <end position="168"/>
    </location>
    <ligand>
        <name>ATP</name>
        <dbReference type="ChEBI" id="CHEBI:30616"/>
    </ligand>
</feature>
<protein>
    <recommendedName>
        <fullName evidence="5">Protein-arginine kinase</fullName>
        <ecNumber evidence="5">2.7.14.1</ecNumber>
    </recommendedName>
</protein>
<dbReference type="EMBL" id="LTDM01000043">
    <property type="protein sequence ID" value="OLS02175.1"/>
    <property type="molecule type" value="Genomic_DNA"/>
</dbReference>
<evidence type="ECO:0000256" key="6">
    <source>
        <dbReference type="PROSITE-ProRule" id="PRU00843"/>
    </source>
</evidence>
<dbReference type="NCBIfam" id="NF002194">
    <property type="entry name" value="PRK01059.1-4"/>
    <property type="match status" value="1"/>
</dbReference>
<dbReference type="PANTHER" id="PTHR11547">
    <property type="entry name" value="ARGININE OR CREATINE KINASE"/>
    <property type="match status" value="1"/>
</dbReference>